<accession>A0ABX1DBE3</accession>
<dbReference type="InterPro" id="IPR048437">
    <property type="entry name" value="MASE11"/>
</dbReference>
<dbReference type="SMART" id="SM00388">
    <property type="entry name" value="HisKA"/>
    <property type="match status" value="1"/>
</dbReference>
<dbReference type="InterPro" id="IPR004358">
    <property type="entry name" value="Sig_transdc_His_kin-like_C"/>
</dbReference>
<dbReference type="EMBL" id="JAAVJS010000002">
    <property type="protein sequence ID" value="NJX14358.1"/>
    <property type="molecule type" value="Genomic_DNA"/>
</dbReference>
<comment type="catalytic activity">
    <reaction evidence="1">
        <text>ATP + protein L-histidine = ADP + protein N-phospho-L-histidine.</text>
        <dbReference type="EC" id="2.7.13.3"/>
    </reaction>
</comment>
<keyword evidence="6" id="KW-0902">Two-component regulatory system</keyword>
<sequence>MQILNDILRAYQKWYINYSGLFDEEREDDLPFFRDKLFLSILSLSIVLGAIAYIPSVIFALLNGDYYIFIVDTLGILLLYFIAFNKSVALHVKKNIFAGIFYFIAFTLLVFIGLQGNGAIVVFTPNILVTLYSGRRSGLYSVGLTALIYCVFLVCSYFQLVDLPIFSHNDFNLMFIVFVNNIIFTLFIVFSISYLIDMLYASLLKQNKLREELNEEHKNLLVAKEKADESDRLKTAFLANMSHEIKTPMYGILGSVDILKNYNTEDAEYQEYLKAIETTSLRLADVISDVVNVSKIETGLMTINTQTFNIQDAINEVLKPFVFVSERKNIEIKKNITTSYNASLAYTDRDKLETILRHILQNAFKFTNKGFVEIGCSKPDKTFFEFYVKDSGIGIAMEDIQTVFQPFFQVDAEHKKALHGSGLGLSLAKSYVEMLGGEINIESKENGGTTVWFTVYSDFESIK</sequence>
<feature type="transmembrane region" description="Helical" evidence="7">
    <location>
        <begin position="173"/>
        <end position="196"/>
    </location>
</feature>
<dbReference type="SMART" id="SM00387">
    <property type="entry name" value="HATPase_c"/>
    <property type="match status" value="1"/>
</dbReference>
<dbReference type="PROSITE" id="PS50109">
    <property type="entry name" value="HIS_KIN"/>
    <property type="match status" value="1"/>
</dbReference>
<dbReference type="Pfam" id="PF20969">
    <property type="entry name" value="MASE11"/>
    <property type="match status" value="1"/>
</dbReference>
<evidence type="ECO:0000256" key="2">
    <source>
        <dbReference type="ARBA" id="ARBA00012438"/>
    </source>
</evidence>
<evidence type="ECO:0000259" key="8">
    <source>
        <dbReference type="PROSITE" id="PS50109"/>
    </source>
</evidence>
<dbReference type="Gene3D" id="1.10.287.130">
    <property type="match status" value="1"/>
</dbReference>
<dbReference type="Pfam" id="PF00512">
    <property type="entry name" value="HisKA"/>
    <property type="match status" value="1"/>
</dbReference>
<dbReference type="Pfam" id="PF02518">
    <property type="entry name" value="HATPase_c"/>
    <property type="match status" value="1"/>
</dbReference>
<keyword evidence="4" id="KW-0808">Transferase</keyword>
<feature type="transmembrane region" description="Helical" evidence="7">
    <location>
        <begin position="66"/>
        <end position="84"/>
    </location>
</feature>
<evidence type="ECO:0000256" key="6">
    <source>
        <dbReference type="ARBA" id="ARBA00023012"/>
    </source>
</evidence>
<keyword evidence="10" id="KW-1185">Reference proteome</keyword>
<dbReference type="InterPro" id="IPR005467">
    <property type="entry name" value="His_kinase_dom"/>
</dbReference>
<evidence type="ECO:0000256" key="7">
    <source>
        <dbReference type="SAM" id="Phobius"/>
    </source>
</evidence>
<feature type="domain" description="Histidine kinase" evidence="8">
    <location>
        <begin position="240"/>
        <end position="459"/>
    </location>
</feature>
<feature type="transmembrane region" description="Helical" evidence="7">
    <location>
        <begin position="37"/>
        <end position="60"/>
    </location>
</feature>
<dbReference type="InterPro" id="IPR050736">
    <property type="entry name" value="Sensor_HK_Regulatory"/>
</dbReference>
<dbReference type="InterPro" id="IPR036890">
    <property type="entry name" value="HATPase_C_sf"/>
</dbReference>
<keyword evidence="5 9" id="KW-0418">Kinase</keyword>
<proteinExistence type="predicted"/>
<organism evidence="9 10">
    <name type="scientific">Tamlana crocina</name>
    <dbReference type="NCBI Taxonomy" id="393006"/>
    <lineage>
        <taxon>Bacteria</taxon>
        <taxon>Pseudomonadati</taxon>
        <taxon>Bacteroidota</taxon>
        <taxon>Flavobacteriia</taxon>
        <taxon>Flavobacteriales</taxon>
        <taxon>Flavobacteriaceae</taxon>
        <taxon>Tamlana</taxon>
    </lineage>
</organism>
<keyword evidence="3" id="KW-0597">Phosphoprotein</keyword>
<keyword evidence="7" id="KW-1133">Transmembrane helix</keyword>
<feature type="transmembrane region" description="Helical" evidence="7">
    <location>
        <begin position="96"/>
        <end position="118"/>
    </location>
</feature>
<comment type="caution">
    <text evidence="9">The sequence shown here is derived from an EMBL/GenBank/DDBJ whole genome shotgun (WGS) entry which is preliminary data.</text>
</comment>
<dbReference type="Gene3D" id="3.30.565.10">
    <property type="entry name" value="Histidine kinase-like ATPase, C-terminal domain"/>
    <property type="match status" value="1"/>
</dbReference>
<dbReference type="GO" id="GO:0016301">
    <property type="term" value="F:kinase activity"/>
    <property type="evidence" value="ECO:0007669"/>
    <property type="project" value="UniProtKB-KW"/>
</dbReference>
<feature type="transmembrane region" description="Helical" evidence="7">
    <location>
        <begin position="138"/>
        <end position="161"/>
    </location>
</feature>
<dbReference type="SUPFAM" id="SSF55874">
    <property type="entry name" value="ATPase domain of HSP90 chaperone/DNA topoisomerase II/histidine kinase"/>
    <property type="match status" value="1"/>
</dbReference>
<reference evidence="9 10" key="1">
    <citation type="submission" date="2020-03" db="EMBL/GenBank/DDBJ databases">
        <title>Tamlana sp. nov, isolated from XXX.</title>
        <authorList>
            <person name="Cao W.R."/>
        </authorList>
    </citation>
    <scope>NUCLEOTIDE SEQUENCE [LARGE SCALE GENOMIC DNA]</scope>
    <source>
        <strain evidence="9 10">HST1-43</strain>
    </source>
</reference>
<dbReference type="Proteomes" id="UP000760545">
    <property type="component" value="Unassembled WGS sequence"/>
</dbReference>
<evidence type="ECO:0000256" key="3">
    <source>
        <dbReference type="ARBA" id="ARBA00022553"/>
    </source>
</evidence>
<dbReference type="RefSeq" id="WP_167916600.1">
    <property type="nucleotide sequence ID" value="NZ_JAAVJS010000002.1"/>
</dbReference>
<protein>
    <recommendedName>
        <fullName evidence="2">histidine kinase</fullName>
        <ecNumber evidence="2">2.7.13.3</ecNumber>
    </recommendedName>
</protein>
<dbReference type="EC" id="2.7.13.3" evidence="2"/>
<dbReference type="InterPro" id="IPR036097">
    <property type="entry name" value="HisK_dim/P_sf"/>
</dbReference>
<evidence type="ECO:0000313" key="9">
    <source>
        <dbReference type="EMBL" id="NJX14358.1"/>
    </source>
</evidence>
<keyword evidence="7" id="KW-0812">Transmembrane</keyword>
<dbReference type="InterPro" id="IPR003594">
    <property type="entry name" value="HATPase_dom"/>
</dbReference>
<dbReference type="CDD" id="cd00082">
    <property type="entry name" value="HisKA"/>
    <property type="match status" value="1"/>
</dbReference>
<dbReference type="PRINTS" id="PR00344">
    <property type="entry name" value="BCTRLSENSOR"/>
</dbReference>
<dbReference type="PANTHER" id="PTHR43711:SF31">
    <property type="entry name" value="HISTIDINE KINASE"/>
    <property type="match status" value="1"/>
</dbReference>
<evidence type="ECO:0000256" key="5">
    <source>
        <dbReference type="ARBA" id="ARBA00022777"/>
    </source>
</evidence>
<dbReference type="InterPro" id="IPR003661">
    <property type="entry name" value="HisK_dim/P_dom"/>
</dbReference>
<dbReference type="SUPFAM" id="SSF47384">
    <property type="entry name" value="Homodimeric domain of signal transducing histidine kinase"/>
    <property type="match status" value="1"/>
</dbReference>
<evidence type="ECO:0000256" key="4">
    <source>
        <dbReference type="ARBA" id="ARBA00022679"/>
    </source>
</evidence>
<name>A0ABX1DBE3_9FLAO</name>
<gene>
    <name evidence="9" type="ORF">HC176_02510</name>
</gene>
<dbReference type="PANTHER" id="PTHR43711">
    <property type="entry name" value="TWO-COMPONENT HISTIDINE KINASE"/>
    <property type="match status" value="1"/>
</dbReference>
<evidence type="ECO:0000313" key="10">
    <source>
        <dbReference type="Proteomes" id="UP000760545"/>
    </source>
</evidence>
<evidence type="ECO:0000256" key="1">
    <source>
        <dbReference type="ARBA" id="ARBA00000085"/>
    </source>
</evidence>
<keyword evidence="7" id="KW-0472">Membrane</keyword>